<reference evidence="1 2" key="1">
    <citation type="journal article" date="2013" name="Int. J. Syst. Evol. Microbiol.">
        <title>Aquimarina gracilis sp. nov., isolated from the gut microflora of a mussel, Mytilus coruscus, and emended description of Aquimarina spongiae.</title>
        <authorList>
            <person name="Park S.C."/>
            <person name="Choe H.N."/>
            <person name="Baik K.S."/>
            <person name="Seong C.N."/>
        </authorList>
    </citation>
    <scope>NUCLEOTIDE SEQUENCE [LARGE SCALE GENOMIC DNA]</scope>
    <source>
        <strain evidence="1 2">PSC32</strain>
    </source>
</reference>
<dbReference type="Proteomes" id="UP001327027">
    <property type="component" value="Unassembled WGS sequence"/>
</dbReference>
<name>A0ABU5ZW15_9FLAO</name>
<accession>A0ABU5ZW15</accession>
<comment type="caution">
    <text evidence="1">The sequence shown here is derived from an EMBL/GenBank/DDBJ whole genome shotgun (WGS) entry which is preliminary data.</text>
</comment>
<proteinExistence type="predicted"/>
<gene>
    <name evidence="1" type="ORF">U6A24_11255</name>
</gene>
<organism evidence="1 2">
    <name type="scientific">Aquimarina gracilis</name>
    <dbReference type="NCBI Taxonomy" id="874422"/>
    <lineage>
        <taxon>Bacteria</taxon>
        <taxon>Pseudomonadati</taxon>
        <taxon>Bacteroidota</taxon>
        <taxon>Flavobacteriia</taxon>
        <taxon>Flavobacteriales</taxon>
        <taxon>Flavobacteriaceae</taxon>
        <taxon>Aquimarina</taxon>
    </lineage>
</organism>
<protein>
    <submittedName>
        <fullName evidence="1">Uncharacterized protein</fullName>
    </submittedName>
</protein>
<dbReference type="EMBL" id="JAYKLX010000005">
    <property type="protein sequence ID" value="MEB3346043.1"/>
    <property type="molecule type" value="Genomic_DNA"/>
</dbReference>
<evidence type="ECO:0000313" key="2">
    <source>
        <dbReference type="Proteomes" id="UP001327027"/>
    </source>
</evidence>
<dbReference type="RefSeq" id="WP_324180073.1">
    <property type="nucleotide sequence ID" value="NZ_BAABAW010000006.1"/>
</dbReference>
<keyword evidence="2" id="KW-1185">Reference proteome</keyword>
<evidence type="ECO:0000313" key="1">
    <source>
        <dbReference type="EMBL" id="MEB3346043.1"/>
    </source>
</evidence>
<sequence>MKNRITQIIILCLGIFCTISFYAQESAFDFRVYEKEKNVYEVSFEFYENLNIKFIQVDVIQGGKLLINQEASLNRKADKNFYLFHNHKETRVYLDDLKMTLEKKWDSTNPNPVYIEIRILNDEFQFLAKNRKQIR</sequence>